<dbReference type="GO" id="GO:0004719">
    <property type="term" value="F:protein-L-isoaspartate (D-aspartate) O-methyltransferase activity"/>
    <property type="evidence" value="ECO:0007669"/>
    <property type="project" value="UniProtKB-EC"/>
</dbReference>
<evidence type="ECO:0000256" key="7">
    <source>
        <dbReference type="ARBA" id="ARBA00022679"/>
    </source>
</evidence>
<keyword evidence="6" id="KW-0489">Methyltransferase</keyword>
<evidence type="ECO:0000256" key="4">
    <source>
        <dbReference type="ARBA" id="ARBA00013346"/>
    </source>
</evidence>
<protein>
    <recommendedName>
        <fullName evidence="4">Protein-L-isoaspartate O-methyltransferase</fullName>
        <ecNumber evidence="3">2.1.1.77</ecNumber>
    </recommendedName>
    <alternativeName>
        <fullName evidence="11">L-isoaspartyl protein carboxyl methyltransferase</fullName>
    </alternativeName>
    <alternativeName>
        <fullName evidence="9">Protein L-isoaspartyl methyltransferase</fullName>
    </alternativeName>
    <alternativeName>
        <fullName evidence="10">Protein-beta-aspartate methyltransferase</fullName>
    </alternativeName>
</protein>
<dbReference type="AlphaFoldDB" id="A0A1F5G648"/>
<dbReference type="Proteomes" id="UP000179102">
    <property type="component" value="Unassembled WGS sequence"/>
</dbReference>
<dbReference type="CDD" id="cd02440">
    <property type="entry name" value="AdoMet_MTases"/>
    <property type="match status" value="1"/>
</dbReference>
<dbReference type="SUPFAM" id="SSF53335">
    <property type="entry name" value="S-adenosyl-L-methionine-dependent methyltransferases"/>
    <property type="match status" value="1"/>
</dbReference>
<evidence type="ECO:0000256" key="10">
    <source>
        <dbReference type="ARBA" id="ARBA00031323"/>
    </source>
</evidence>
<dbReference type="EMBL" id="MFAZ01000015">
    <property type="protein sequence ID" value="OGD87342.1"/>
    <property type="molecule type" value="Genomic_DNA"/>
</dbReference>
<evidence type="ECO:0000256" key="3">
    <source>
        <dbReference type="ARBA" id="ARBA00011890"/>
    </source>
</evidence>
<accession>A0A1F5G648</accession>
<dbReference type="EC" id="2.1.1.77" evidence="3"/>
<reference evidence="12 13" key="1">
    <citation type="journal article" date="2016" name="Nat. Commun.">
        <title>Thousands of microbial genomes shed light on interconnected biogeochemical processes in an aquifer system.</title>
        <authorList>
            <person name="Anantharaman K."/>
            <person name="Brown C.T."/>
            <person name="Hug L.A."/>
            <person name="Sharon I."/>
            <person name="Castelle C.J."/>
            <person name="Probst A.J."/>
            <person name="Thomas B.C."/>
            <person name="Singh A."/>
            <person name="Wilkins M.J."/>
            <person name="Karaoz U."/>
            <person name="Brodie E.L."/>
            <person name="Williams K.H."/>
            <person name="Hubbard S.S."/>
            <person name="Banfield J.F."/>
        </authorList>
    </citation>
    <scope>NUCLEOTIDE SEQUENCE [LARGE SCALE GENOMIC DNA]</scope>
</reference>
<keyword evidence="7" id="KW-0808">Transferase</keyword>
<organism evidence="12 13">
    <name type="scientific">Candidatus Curtissbacteria bacterium RIFCSPHIGHO2_01_FULL_41_11</name>
    <dbReference type="NCBI Taxonomy" id="1797711"/>
    <lineage>
        <taxon>Bacteria</taxon>
        <taxon>Candidatus Curtissiibacteriota</taxon>
    </lineage>
</organism>
<dbReference type="InterPro" id="IPR029063">
    <property type="entry name" value="SAM-dependent_MTases_sf"/>
</dbReference>
<evidence type="ECO:0000256" key="2">
    <source>
        <dbReference type="ARBA" id="ARBA00005369"/>
    </source>
</evidence>
<comment type="subcellular location">
    <subcellularLocation>
        <location evidence="1">Cytoplasm</location>
    </subcellularLocation>
</comment>
<dbReference type="Pfam" id="PF01135">
    <property type="entry name" value="PCMT"/>
    <property type="match status" value="1"/>
</dbReference>
<dbReference type="Gene3D" id="3.40.50.150">
    <property type="entry name" value="Vaccinia Virus protein VP39"/>
    <property type="match status" value="1"/>
</dbReference>
<dbReference type="STRING" id="1797711.A2870_02250"/>
<proteinExistence type="inferred from homology"/>
<dbReference type="GO" id="GO:0032259">
    <property type="term" value="P:methylation"/>
    <property type="evidence" value="ECO:0007669"/>
    <property type="project" value="UniProtKB-KW"/>
</dbReference>
<evidence type="ECO:0000256" key="9">
    <source>
        <dbReference type="ARBA" id="ARBA00030757"/>
    </source>
</evidence>
<gene>
    <name evidence="12" type="ORF">A2870_02250</name>
</gene>
<evidence type="ECO:0000256" key="11">
    <source>
        <dbReference type="ARBA" id="ARBA00031350"/>
    </source>
</evidence>
<keyword evidence="8" id="KW-0949">S-adenosyl-L-methionine</keyword>
<dbReference type="GO" id="GO:0005737">
    <property type="term" value="C:cytoplasm"/>
    <property type="evidence" value="ECO:0007669"/>
    <property type="project" value="UniProtKB-SubCell"/>
</dbReference>
<dbReference type="InterPro" id="IPR000682">
    <property type="entry name" value="PCMT"/>
</dbReference>
<evidence type="ECO:0000256" key="1">
    <source>
        <dbReference type="ARBA" id="ARBA00004496"/>
    </source>
</evidence>
<comment type="similarity">
    <text evidence="2">Belongs to the methyltransferase superfamily. L-isoaspartyl/D-aspartyl protein methyltransferase family.</text>
</comment>
<evidence type="ECO:0000256" key="5">
    <source>
        <dbReference type="ARBA" id="ARBA00022490"/>
    </source>
</evidence>
<evidence type="ECO:0000256" key="6">
    <source>
        <dbReference type="ARBA" id="ARBA00022603"/>
    </source>
</evidence>
<name>A0A1F5G648_9BACT</name>
<keyword evidence="5" id="KW-0963">Cytoplasm</keyword>
<evidence type="ECO:0000313" key="13">
    <source>
        <dbReference type="Proteomes" id="UP000179102"/>
    </source>
</evidence>
<evidence type="ECO:0000313" key="12">
    <source>
        <dbReference type="EMBL" id="OGD87342.1"/>
    </source>
</evidence>
<dbReference type="PANTHER" id="PTHR11579:SF0">
    <property type="entry name" value="PROTEIN-L-ISOASPARTATE(D-ASPARTATE) O-METHYLTRANSFERASE"/>
    <property type="match status" value="1"/>
</dbReference>
<comment type="caution">
    <text evidence="12">The sequence shown here is derived from an EMBL/GenBank/DDBJ whole genome shotgun (WGS) entry which is preliminary data.</text>
</comment>
<evidence type="ECO:0000256" key="8">
    <source>
        <dbReference type="ARBA" id="ARBA00022691"/>
    </source>
</evidence>
<dbReference type="PANTHER" id="PTHR11579">
    <property type="entry name" value="PROTEIN-L-ISOASPARTATE O-METHYLTRANSFERASE"/>
    <property type="match status" value="1"/>
</dbReference>
<sequence>MAERSEELSSLRETFVDRVIIPRFTDYRASGQIIEDTLVFEAFRSVDRGLFVPPDTNDYSIYTDSIVLLREGSTISEPGLVSLMMHGLQLTGDGKVLEIGTASGYGAALLSHCAEEVHTIEIDPELGQQAKERLDRLGYSDVVVHIGDGLKGIPAHAPFDSIIVTAGLRKIPKPLIDQLSEGGIIIAPVGANNPHDQDIIQGLKRGKRLQSRVLIEKVSFVCALSPEKGGWTRRSFDMALKRKPERKNSNGKPILEQVTGEISPEELAKTELFLSKMKSLDPISHLIEERIGVLMDQGLNHGQIIEDPELMRLKAEASQISDKISK</sequence>